<dbReference type="RefSeq" id="XP_018481470.1">
    <property type="nucleotide sequence ID" value="XM_018625968.2"/>
</dbReference>
<dbReference type="AlphaFoldDB" id="A0A6J0NAC9"/>
<accession>A0A6J0NAC9</accession>
<reference evidence="2" key="2">
    <citation type="submission" date="2025-08" db="UniProtKB">
        <authorList>
            <consortium name="RefSeq"/>
        </authorList>
    </citation>
    <scope>IDENTIFICATION</scope>
    <source>
        <tissue evidence="2">Leaf</tissue>
    </source>
</reference>
<reference evidence="1" key="1">
    <citation type="journal article" date="2019" name="Database">
        <title>The radish genome database (RadishGD): an integrated information resource for radish genomics.</title>
        <authorList>
            <person name="Yu H.J."/>
            <person name="Baek S."/>
            <person name="Lee Y.J."/>
            <person name="Cho A."/>
            <person name="Mun J.H."/>
        </authorList>
    </citation>
    <scope>NUCLEOTIDE SEQUENCE [LARGE SCALE GENOMIC DNA]</scope>
    <source>
        <strain evidence="1">cv. WK10039</strain>
    </source>
</reference>
<organism evidence="1 2">
    <name type="scientific">Raphanus sativus</name>
    <name type="common">Radish</name>
    <name type="synonym">Raphanus raphanistrum var. sativus</name>
    <dbReference type="NCBI Taxonomy" id="3726"/>
    <lineage>
        <taxon>Eukaryota</taxon>
        <taxon>Viridiplantae</taxon>
        <taxon>Streptophyta</taxon>
        <taxon>Embryophyta</taxon>
        <taxon>Tracheophyta</taxon>
        <taxon>Spermatophyta</taxon>
        <taxon>Magnoliopsida</taxon>
        <taxon>eudicotyledons</taxon>
        <taxon>Gunneridae</taxon>
        <taxon>Pentapetalae</taxon>
        <taxon>rosids</taxon>
        <taxon>malvids</taxon>
        <taxon>Brassicales</taxon>
        <taxon>Brassicaceae</taxon>
        <taxon>Brassiceae</taxon>
        <taxon>Raphanus</taxon>
    </lineage>
</organism>
<dbReference type="InterPro" id="IPR032675">
    <property type="entry name" value="LRR_dom_sf"/>
</dbReference>
<dbReference type="Proteomes" id="UP000504610">
    <property type="component" value="Chromosome 4"/>
</dbReference>
<dbReference type="PANTHER" id="PTHR13382">
    <property type="entry name" value="MITOCHONDRIAL ATP SYNTHASE COUPLING FACTOR B"/>
    <property type="match status" value="1"/>
</dbReference>
<dbReference type="Gene3D" id="3.80.10.10">
    <property type="entry name" value="Ribonuclease Inhibitor"/>
    <property type="match status" value="1"/>
</dbReference>
<evidence type="ECO:0000313" key="2">
    <source>
        <dbReference type="RefSeq" id="XP_018481470.1"/>
    </source>
</evidence>
<name>A0A6J0NAC9_RAPSA</name>
<dbReference type="SUPFAM" id="SSF52047">
    <property type="entry name" value="RNI-like"/>
    <property type="match status" value="1"/>
</dbReference>
<dbReference type="InterPro" id="IPR050648">
    <property type="entry name" value="F-box_LRR-repeat"/>
</dbReference>
<dbReference type="KEGG" id="rsz:108852464"/>
<gene>
    <name evidence="2" type="primary">LOC108852464</name>
</gene>
<dbReference type="PANTHER" id="PTHR13382:SF16">
    <property type="entry name" value="F-BOX PROTEIN SKIP28"/>
    <property type="match status" value="1"/>
</dbReference>
<evidence type="ECO:0000313" key="1">
    <source>
        <dbReference type="Proteomes" id="UP000504610"/>
    </source>
</evidence>
<dbReference type="OrthoDB" id="1069446at2759"/>
<proteinExistence type="predicted"/>
<dbReference type="GO" id="GO:0005737">
    <property type="term" value="C:cytoplasm"/>
    <property type="evidence" value="ECO:0007669"/>
    <property type="project" value="TreeGrafter"/>
</dbReference>
<dbReference type="GeneID" id="108852464"/>
<protein>
    <submittedName>
        <fullName evidence="2">F-box protein SKIP28-like</fullName>
    </submittedName>
</protein>
<keyword evidence="1" id="KW-1185">Reference proteome</keyword>
<sequence length="286" mass="31977">MRSEEKEQWRPELVHKMLMVVFPYLHSLYELLSMSGVTPAFRNAIREQTLLWEKVVVEQPLSSRLTDDILWEFTSKSAGKLNTLILRKCSGVTNQGLRRVVDANPLIKKLIVTGCTELAPEGIIACVESLTKKDHKLETLHINGVPGFTNDHLSALSTYLPQEGAIDLEVCPQCDQVRMIPPCSRESCKCEGRNERECRGCWYCVPRCMECAVCLGPDNEAEEAACGGDVLCLECFQALPKCRFCNKPYCTSHSSLRQENTATDSAMFACQACHYMTGTSASEPLE</sequence>